<dbReference type="NCBIfam" id="TIGR02601">
    <property type="entry name" value="autotrns_rpt"/>
    <property type="match status" value="2"/>
</dbReference>
<keyword evidence="3" id="KW-0325">Glycoprotein</keyword>
<evidence type="ECO:0000256" key="2">
    <source>
        <dbReference type="ARBA" id="ARBA00022729"/>
    </source>
</evidence>
<gene>
    <name evidence="5" type="ORF">HNR46_000798</name>
</gene>
<evidence type="ECO:0000313" key="5">
    <source>
        <dbReference type="EMBL" id="MBB5350570.1"/>
    </source>
</evidence>
<evidence type="ECO:0000256" key="4">
    <source>
        <dbReference type="SAM" id="SignalP"/>
    </source>
</evidence>
<dbReference type="InterPro" id="IPR012334">
    <property type="entry name" value="Pectin_lyas_fold"/>
</dbReference>
<dbReference type="InterPro" id="IPR011050">
    <property type="entry name" value="Pectin_lyase_fold/virulence"/>
</dbReference>
<name>A0A840V9D8_9BACT</name>
<evidence type="ECO:0000313" key="6">
    <source>
        <dbReference type="Proteomes" id="UP000557717"/>
    </source>
</evidence>
<evidence type="ECO:0000256" key="3">
    <source>
        <dbReference type="ARBA" id="ARBA00023180"/>
    </source>
</evidence>
<comment type="caution">
    <text evidence="5">The sequence shown here is derived from an EMBL/GenBank/DDBJ whole genome shotgun (WGS) entry which is preliminary data.</text>
</comment>
<dbReference type="Pfam" id="PF12951">
    <property type="entry name" value="PATR"/>
    <property type="match status" value="2"/>
</dbReference>
<accession>A0A840V9D8</accession>
<keyword evidence="6" id="KW-1185">Reference proteome</keyword>
<proteinExistence type="predicted"/>
<dbReference type="SUPFAM" id="SSF51126">
    <property type="entry name" value="Pectin lyase-like"/>
    <property type="match status" value="2"/>
</dbReference>
<keyword evidence="1" id="KW-0479">Metal-binding</keyword>
<dbReference type="Proteomes" id="UP000557717">
    <property type="component" value="Unassembled WGS sequence"/>
</dbReference>
<dbReference type="EMBL" id="JACHFD010000003">
    <property type="protein sequence ID" value="MBB5350570.1"/>
    <property type="molecule type" value="Genomic_DNA"/>
</dbReference>
<feature type="chain" id="PRO_5033059156" evidence="4">
    <location>
        <begin position="19"/>
        <end position="1603"/>
    </location>
</feature>
<dbReference type="PANTHER" id="PTHR42970:SF1">
    <property type="entry name" value="PECTATE LYASE C-RELATED"/>
    <property type="match status" value="1"/>
</dbReference>
<sequence>MRSSLLPTLFVLPTLCHAQIPAFPGAEGFGAYATGGRGGDVYYVTTLNNNGAGSLREALNTAPASGRTILFAVSGYIPVVSDTNFQVPSNVTIAGQSAPGDGVGLKGGRMLINGSNVIMRHFRIRHGKYGTGGDCLNIASSASSTMLDHISLMFSTDENFSFFNSSVNNFTMQYSNSTWGMERHNAGGLWDLQNGSCHHSLWAHHRTRNPKARPGGVLEWINNVTFHWRNEGFIMGDSETPANWKANVQGCYYISIDDADDGSTLKNTAFTKATVASNGIPNFSLHLDDTLFDNNDNGILDGTDRGYGIVSGSEFAPGDAVGSNRYYASDTPFSGASGSAAIAVDDALTGYKKVLSSAAPLRLDANYDAPLRDELDHLLKDSLVHQYSILVQKDGLTTGEDPTRTSNGEQLLADQFGITNNGFGTLNGTSPPSDADLDGMPDFWEVALNGKGSITYNAAGDDHNTVFTAAQLPNTFFPTGTPVGYTYLEEYLHFLAIPHASVAKNTTAAPSSQTVDLAKYTDGFTASPVYTLTQIRNGEVEQFASDGLTPQENGPIARFTPTTDFIGRAGFDFTVTDAEGSQWTQSFALLVSSSAAPRDIVWTAQTGNQWDNTSTNWTTSSGSSTQFNDGDSPLFDDRASTTLVTLAGSRLATSVTVTGSKNYQLSGDALAVTSTFTKASDTTLTLNTPVSAATGTYLNGGTTQINTGANLSGGPIRFTGGSTLIDNTGSNYLTLTPDIVVNTGAVGNLQLSPRITLTGSLSGGGTFNIHSPSTLGTEGRAYLDGASAGCTGTVHITGGATAPGNGGRIALRALSGDFNGFPSARVHLSGIDLYTQNYSGGNTYEFGQLTTDSSSRLQGAYNASGTTTLSVGHLGSDSEIAGIIQDGAASTTALSKYGTGTLTLSGTNTYTGTTAIYGGELRVLGSLAATQNYLGSGATLSGNGTVASLLTVQPSAILSPGNLPGEPGTLTTTGGIFLNPCELIFDLSSNPSSGNDEMVNTSGTLTFNSTGSNLGPQFDFHLIDGFLSAGTYTLIRGGDSTSAPGSPVFTHNLPGNTRQSFSLQRSGGGSSDTYVRLVVTGTSSDLTWTGTTSTWDIGTTTPWTGGAHADQHFYNLDRVHFTDSGLSRLVTLSGNLEPQSVEVSSTTGDYTFTGSGSLAGTAFLLKSGAGNLTLSNTTAHSHSGGTRITEGRLILGNATAGLGSGPIELSGGTLELPSTATFLDSPILVTQNSAIASSYSGSSTLINSDTSTLTSMGFPTLDLSEVVGILSLRGPMDTFSGTLQWGAGSGMLRLNAGTTAATDINHGSSHTHFALGTASGRLANRNGDLTAEIGALSGGSTTVLQGRQSGSGATATTYRIGALNLDTCFDGSITEAGDLAGLHLVKVGSARFCLGGISDFEGSIQVEEGTLATPGSVRIHGPTDVANDATLDLDGGTFATTGLHVASSGTLVGPGNLEGELTNDGLLTCTSGTLSVSGSIINNGIARLTSGAVLATGGEFLNNGILDLLTADGGLPANLVNQGTVIDSSGLRLTRFGISGNDFFLTLPTYEGHRYQLAWSSDLSADSWNLLDSPIEGDGSEKTFTHTGATSLGARFYHLVITP</sequence>
<reference evidence="5 6" key="1">
    <citation type="submission" date="2020-08" db="EMBL/GenBank/DDBJ databases">
        <title>Genomic Encyclopedia of Type Strains, Phase IV (KMG-IV): sequencing the most valuable type-strain genomes for metagenomic binning, comparative biology and taxonomic classification.</title>
        <authorList>
            <person name="Goeker M."/>
        </authorList>
    </citation>
    <scope>NUCLEOTIDE SEQUENCE [LARGE SCALE GENOMIC DNA]</scope>
    <source>
        <strain evidence="5 6">YC6886</strain>
    </source>
</reference>
<dbReference type="GO" id="GO:0046872">
    <property type="term" value="F:metal ion binding"/>
    <property type="evidence" value="ECO:0007669"/>
    <property type="project" value="UniProtKB-KW"/>
</dbReference>
<feature type="signal peptide" evidence="4">
    <location>
        <begin position="1"/>
        <end position="18"/>
    </location>
</feature>
<dbReference type="PANTHER" id="PTHR42970">
    <property type="entry name" value="PECTATE LYASE C-RELATED"/>
    <property type="match status" value="1"/>
</dbReference>
<organism evidence="5 6">
    <name type="scientific">Haloferula luteola</name>
    <dbReference type="NCBI Taxonomy" id="595692"/>
    <lineage>
        <taxon>Bacteria</taxon>
        <taxon>Pseudomonadati</taxon>
        <taxon>Verrucomicrobiota</taxon>
        <taxon>Verrucomicrobiia</taxon>
        <taxon>Verrucomicrobiales</taxon>
        <taxon>Verrucomicrobiaceae</taxon>
        <taxon>Haloferula</taxon>
    </lineage>
</organism>
<dbReference type="RefSeq" id="WP_184015988.1">
    <property type="nucleotide sequence ID" value="NZ_JACHFD010000003.1"/>
</dbReference>
<dbReference type="InterPro" id="IPR052063">
    <property type="entry name" value="Polysaccharide_Lyase_1"/>
</dbReference>
<dbReference type="InterPro" id="IPR013425">
    <property type="entry name" value="Autotrns_rpt"/>
</dbReference>
<dbReference type="Gene3D" id="2.160.20.10">
    <property type="entry name" value="Single-stranded right-handed beta-helix, Pectin lyase-like"/>
    <property type="match status" value="1"/>
</dbReference>
<evidence type="ECO:0000256" key="1">
    <source>
        <dbReference type="ARBA" id="ARBA00022723"/>
    </source>
</evidence>
<protein>
    <submittedName>
        <fullName evidence="5">Autotransporter-associated beta strand protein</fullName>
    </submittedName>
</protein>
<keyword evidence="2 4" id="KW-0732">Signal</keyword>